<feature type="region of interest" description="Disordered" evidence="1">
    <location>
        <begin position="64"/>
        <end position="91"/>
    </location>
</feature>
<evidence type="ECO:0000256" key="1">
    <source>
        <dbReference type="SAM" id="MobiDB-lite"/>
    </source>
</evidence>
<evidence type="ECO:0000256" key="2">
    <source>
        <dbReference type="SAM" id="SignalP"/>
    </source>
</evidence>
<accession>A0A919MBE9</accession>
<comment type="caution">
    <text evidence="3">The sequence shown here is derived from an EMBL/GenBank/DDBJ whole genome shotgun (WGS) entry which is preliminary data.</text>
</comment>
<evidence type="ECO:0000313" key="4">
    <source>
        <dbReference type="Proteomes" id="UP000598174"/>
    </source>
</evidence>
<protein>
    <submittedName>
        <fullName evidence="3">Uncharacterized protein</fullName>
    </submittedName>
</protein>
<dbReference type="Proteomes" id="UP000598174">
    <property type="component" value="Unassembled WGS sequence"/>
</dbReference>
<feature type="compositionally biased region" description="Low complexity" evidence="1">
    <location>
        <begin position="80"/>
        <end position="91"/>
    </location>
</feature>
<evidence type="ECO:0000313" key="3">
    <source>
        <dbReference type="EMBL" id="GIE08329.1"/>
    </source>
</evidence>
<dbReference type="EMBL" id="BOMM01000001">
    <property type="protein sequence ID" value="GIE08329.1"/>
    <property type="molecule type" value="Genomic_DNA"/>
</dbReference>
<proteinExistence type="predicted"/>
<dbReference type="AlphaFoldDB" id="A0A919MBE9"/>
<name>A0A919MBE9_9ACTN</name>
<sequence>MRKFWYAGAVVAGGILLFGAGAPAHADLRAGTGPAEPAGNQLADLLAAADGAAGQDQQRYRTLGKSPLGELRPADLKSAGPTGLLPDGGTPSAMRPVASVRQADAFNGGVPLLGGLGGLPPANALPTPKAGEVSDGSGLPPGGLVLLPAATSRPGLGQAVPGIAKAATSRPSANQLTAGEPATSRATTSRATAAQPATAPPAAAPQPATDEPADTPPTAATDGMPTSAADPGRHEEPVGNEVRRTFSADGRPVAGVDQQYR</sequence>
<dbReference type="RefSeq" id="WP_203814951.1">
    <property type="nucleotide sequence ID" value="NZ_BAAABP010000014.1"/>
</dbReference>
<feature type="signal peptide" evidence="2">
    <location>
        <begin position="1"/>
        <end position="26"/>
    </location>
</feature>
<keyword evidence="4" id="KW-1185">Reference proteome</keyword>
<reference evidence="3" key="1">
    <citation type="submission" date="2021-01" db="EMBL/GenBank/DDBJ databases">
        <title>Whole genome shotgun sequence of Actinoplanes ferrugineus NBRC 15555.</title>
        <authorList>
            <person name="Komaki H."/>
            <person name="Tamura T."/>
        </authorList>
    </citation>
    <scope>NUCLEOTIDE SEQUENCE</scope>
    <source>
        <strain evidence="3">NBRC 15555</strain>
    </source>
</reference>
<gene>
    <name evidence="3" type="ORF">Afe05nite_01690</name>
</gene>
<feature type="compositionally biased region" description="Basic and acidic residues" evidence="1">
    <location>
        <begin position="231"/>
        <end position="246"/>
    </location>
</feature>
<feature type="compositionally biased region" description="Low complexity" evidence="1">
    <location>
        <begin position="205"/>
        <end position="221"/>
    </location>
</feature>
<feature type="chain" id="PRO_5038101804" evidence="2">
    <location>
        <begin position="27"/>
        <end position="261"/>
    </location>
</feature>
<keyword evidence="2" id="KW-0732">Signal</keyword>
<feature type="region of interest" description="Disordered" evidence="1">
    <location>
        <begin position="163"/>
        <end position="261"/>
    </location>
</feature>
<feature type="compositionally biased region" description="Low complexity" evidence="1">
    <location>
        <begin position="180"/>
        <end position="197"/>
    </location>
</feature>
<organism evidence="3 4">
    <name type="scientific">Paractinoplanes ferrugineus</name>
    <dbReference type="NCBI Taxonomy" id="113564"/>
    <lineage>
        <taxon>Bacteria</taxon>
        <taxon>Bacillati</taxon>
        <taxon>Actinomycetota</taxon>
        <taxon>Actinomycetes</taxon>
        <taxon>Micromonosporales</taxon>
        <taxon>Micromonosporaceae</taxon>
        <taxon>Paractinoplanes</taxon>
    </lineage>
</organism>